<feature type="compositionally biased region" description="Low complexity" evidence="5">
    <location>
        <begin position="656"/>
        <end position="706"/>
    </location>
</feature>
<dbReference type="Proteomes" id="UP000318582">
    <property type="component" value="Unassembled WGS sequence"/>
</dbReference>
<dbReference type="GO" id="GO:0005524">
    <property type="term" value="F:ATP binding"/>
    <property type="evidence" value="ECO:0007669"/>
    <property type="project" value="UniProtKB-UniRule"/>
</dbReference>
<dbReference type="SUPFAM" id="SSF56112">
    <property type="entry name" value="Protein kinase-like (PK-like)"/>
    <property type="match status" value="1"/>
</dbReference>
<dbReference type="STRING" id="109895.A0A507DQN4"/>
<dbReference type="SMART" id="SM00220">
    <property type="entry name" value="S_TKc"/>
    <property type="match status" value="1"/>
</dbReference>
<feature type="compositionally biased region" description="Polar residues" evidence="5">
    <location>
        <begin position="734"/>
        <end position="744"/>
    </location>
</feature>
<evidence type="ECO:0000313" key="7">
    <source>
        <dbReference type="EMBL" id="TPX53741.1"/>
    </source>
</evidence>
<dbReference type="FunFam" id="1.10.510.10:FF:000947">
    <property type="entry name" value="serine/threonine-protein kinase OSR1"/>
    <property type="match status" value="1"/>
</dbReference>
<dbReference type="InterPro" id="IPR047173">
    <property type="entry name" value="STRAD_A/B-like"/>
</dbReference>
<dbReference type="PROSITE" id="PS50011">
    <property type="entry name" value="PROTEIN_KINASE_DOM"/>
    <property type="match status" value="1"/>
</dbReference>
<sequence>MQHSNSPPQQRKASLVERAQNAIEAKLLNNTGLRRVSTTPVSYHHSSSSSLNTNNKSSNPALQSSASLGVPFFTSNTSSSQHGSISNLQLYSDSALPVQDPMSMNIDDYVIGDPIGYGSSAVVYIAKYKPLNIDVAIKMIDLDMFERNQIDELRREIQIMSLSKHPNLLPVYGSFVNGAKLLIVTPFLSSGSCLDIMKTAFQDGMDEVSIATILRQALEGLVYLHKNGLIHRDVKAGNLLIHEDGLVQLADFGVSSSLMDTGERKGLRKTFVGTPCWMAPEVMEQSGYDYKADIWSFGITALELATGHAPFAKYPPLKVLMLTLQNEPPTLDRDSTKYKYSKLFKEMIDMCLVKDPVRRPAAEKLLSHPFFKQAAKKRSYLVTALLSKLPPITQRAHNRRGNRAEKEGPYSKGVSWDFTTAVEELGHLVQNREGNELTRQIVTDASGTAFVDPESGVAAPEGRKGVSFAADAGAGAPLPVKKSRFTVGGSPVNSPNTSSAALAIDIANGGNAASTPVAGNSGTGTPVTSTVTSITGNNNATAANAPDGGGAAYRGDLDSSPNAGSTPAGTPISGPNTAANPGEVRKGRFSVNQSGGSGSSATGAGPSISTMQSSPSSSSANLVADITKQTNSPVEARDNEPPLERKPSRFAVQSLPNQSGTTSTPQSTSSAPNTPLTAPSAAAPSLPESGSAPGTPTTTPTQGGETMPSLPRSLSDRRGRFEVTTSEKPPLAPSSAQQQTPGSATSAELIDTLYTKLEAQRAVYFDITAALAQKGLSMEQLGVHVPTGAFAPIQPVHVVDEQRQQPPITGQDIGAISVGGVEWLRRENEALRREIEKRDA</sequence>
<dbReference type="GO" id="GO:1902554">
    <property type="term" value="C:serine/threonine protein kinase complex"/>
    <property type="evidence" value="ECO:0007669"/>
    <property type="project" value="TreeGrafter"/>
</dbReference>
<keyword evidence="2 4" id="KW-0547">Nucleotide-binding</keyword>
<evidence type="ECO:0000259" key="6">
    <source>
        <dbReference type="PROSITE" id="PS50011"/>
    </source>
</evidence>
<evidence type="ECO:0000256" key="2">
    <source>
        <dbReference type="ARBA" id="ARBA00022741"/>
    </source>
</evidence>
<dbReference type="Pfam" id="PF00069">
    <property type="entry name" value="Pkinase"/>
    <property type="match status" value="1"/>
</dbReference>
<comment type="similarity">
    <text evidence="1">Belongs to the protein kinase superfamily. STE Ser/Thr protein kinase family. STE20 subfamily.</text>
</comment>
<feature type="compositionally biased region" description="Polar residues" evidence="5">
    <location>
        <begin position="559"/>
        <end position="579"/>
    </location>
</feature>
<evidence type="ECO:0000256" key="3">
    <source>
        <dbReference type="ARBA" id="ARBA00022840"/>
    </source>
</evidence>
<name>A0A507DQN4_9FUNG</name>
<dbReference type="PROSITE" id="PS00108">
    <property type="entry name" value="PROTEIN_KINASE_ST"/>
    <property type="match status" value="1"/>
</dbReference>
<comment type="caution">
    <text evidence="7">The sequence shown here is derived from an EMBL/GenBank/DDBJ whole genome shotgun (WGS) entry which is preliminary data.</text>
</comment>
<dbReference type="PANTHER" id="PTHR48014:SF21">
    <property type="entry name" value="SERINE_THREONINE-PROTEIN KINASE FRAY2"/>
    <property type="match status" value="1"/>
</dbReference>
<organism evidence="7 8">
    <name type="scientific">Powellomyces hirtus</name>
    <dbReference type="NCBI Taxonomy" id="109895"/>
    <lineage>
        <taxon>Eukaryota</taxon>
        <taxon>Fungi</taxon>
        <taxon>Fungi incertae sedis</taxon>
        <taxon>Chytridiomycota</taxon>
        <taxon>Chytridiomycota incertae sedis</taxon>
        <taxon>Chytridiomycetes</taxon>
        <taxon>Spizellomycetales</taxon>
        <taxon>Powellomycetaceae</taxon>
        <taxon>Powellomyces</taxon>
    </lineage>
</organism>
<dbReference type="Gene3D" id="1.10.510.10">
    <property type="entry name" value="Transferase(Phosphotransferase) domain 1"/>
    <property type="match status" value="1"/>
</dbReference>
<proteinExistence type="inferred from homology"/>
<dbReference type="EMBL" id="QEAQ01000198">
    <property type="protein sequence ID" value="TPX53741.1"/>
    <property type="molecule type" value="Genomic_DNA"/>
</dbReference>
<feature type="compositionally biased region" description="Low complexity" evidence="5">
    <location>
        <begin position="599"/>
        <end position="619"/>
    </location>
</feature>
<reference evidence="7 8" key="1">
    <citation type="journal article" date="2019" name="Sci. Rep.">
        <title>Comparative genomics of chytrid fungi reveal insights into the obligate biotrophic and pathogenic lifestyle of Synchytrium endobioticum.</title>
        <authorList>
            <person name="van de Vossenberg B.T.L.H."/>
            <person name="Warris S."/>
            <person name="Nguyen H.D.T."/>
            <person name="van Gent-Pelzer M.P.E."/>
            <person name="Joly D.L."/>
            <person name="van de Geest H.C."/>
            <person name="Bonants P.J.M."/>
            <person name="Smith D.S."/>
            <person name="Levesque C.A."/>
            <person name="van der Lee T.A.J."/>
        </authorList>
    </citation>
    <scope>NUCLEOTIDE SEQUENCE [LARGE SCALE GENOMIC DNA]</scope>
    <source>
        <strain evidence="7 8">CBS 809.83</strain>
    </source>
</reference>
<evidence type="ECO:0000256" key="5">
    <source>
        <dbReference type="SAM" id="MobiDB-lite"/>
    </source>
</evidence>
<dbReference type="GO" id="GO:0043539">
    <property type="term" value="F:protein serine/threonine kinase activator activity"/>
    <property type="evidence" value="ECO:0007669"/>
    <property type="project" value="InterPro"/>
</dbReference>
<feature type="binding site" evidence="4">
    <location>
        <position position="138"/>
    </location>
    <ligand>
        <name>ATP</name>
        <dbReference type="ChEBI" id="CHEBI:30616"/>
    </ligand>
</feature>
<feature type="compositionally biased region" description="Basic and acidic residues" evidence="5">
    <location>
        <begin position="635"/>
        <end position="647"/>
    </location>
</feature>
<dbReference type="GO" id="GO:0006611">
    <property type="term" value="P:protein export from nucleus"/>
    <property type="evidence" value="ECO:0007669"/>
    <property type="project" value="TreeGrafter"/>
</dbReference>
<feature type="region of interest" description="Disordered" evidence="5">
    <location>
        <begin position="515"/>
        <end position="744"/>
    </location>
</feature>
<evidence type="ECO:0000256" key="4">
    <source>
        <dbReference type="PROSITE-ProRule" id="PRU10141"/>
    </source>
</evidence>
<dbReference type="GO" id="GO:0004672">
    <property type="term" value="F:protein kinase activity"/>
    <property type="evidence" value="ECO:0007669"/>
    <property type="project" value="InterPro"/>
</dbReference>
<evidence type="ECO:0000313" key="8">
    <source>
        <dbReference type="Proteomes" id="UP000318582"/>
    </source>
</evidence>
<dbReference type="PROSITE" id="PS00107">
    <property type="entry name" value="PROTEIN_KINASE_ATP"/>
    <property type="match status" value="1"/>
</dbReference>
<feature type="region of interest" description="Disordered" evidence="5">
    <location>
        <begin position="38"/>
        <end position="61"/>
    </location>
</feature>
<accession>A0A507DQN4</accession>
<gene>
    <name evidence="7" type="ORF">PhCBS80983_g06190</name>
</gene>
<evidence type="ECO:0000256" key="1">
    <source>
        <dbReference type="ARBA" id="ARBA00008874"/>
    </source>
</evidence>
<keyword evidence="3 4" id="KW-0067">ATP-binding</keyword>
<dbReference type="InterPro" id="IPR008271">
    <property type="entry name" value="Ser/Thr_kinase_AS"/>
</dbReference>
<dbReference type="AlphaFoldDB" id="A0A507DQN4"/>
<feature type="compositionally biased region" description="Low complexity" evidence="5">
    <location>
        <begin position="523"/>
        <end position="546"/>
    </location>
</feature>
<dbReference type="PANTHER" id="PTHR48014">
    <property type="entry name" value="SERINE/THREONINE-PROTEIN KINASE FRAY2"/>
    <property type="match status" value="1"/>
</dbReference>
<dbReference type="InterPro" id="IPR011009">
    <property type="entry name" value="Kinase-like_dom_sf"/>
</dbReference>
<keyword evidence="8" id="KW-1185">Reference proteome</keyword>
<dbReference type="InterPro" id="IPR000719">
    <property type="entry name" value="Prot_kinase_dom"/>
</dbReference>
<dbReference type="Gene3D" id="3.30.200.20">
    <property type="entry name" value="Phosphorylase Kinase, domain 1"/>
    <property type="match status" value="1"/>
</dbReference>
<feature type="domain" description="Protein kinase" evidence="6">
    <location>
        <begin position="109"/>
        <end position="371"/>
    </location>
</feature>
<dbReference type="InterPro" id="IPR017441">
    <property type="entry name" value="Protein_kinase_ATP_BS"/>
</dbReference>
<protein>
    <recommendedName>
        <fullName evidence="6">Protein kinase domain-containing protein</fullName>
    </recommendedName>
</protein>
<feature type="compositionally biased region" description="Low complexity" evidence="5">
    <location>
        <begin position="46"/>
        <end position="59"/>
    </location>
</feature>